<evidence type="ECO:0000256" key="1">
    <source>
        <dbReference type="ARBA" id="ARBA00022512"/>
    </source>
</evidence>
<dbReference type="NCBIfam" id="TIGR01167">
    <property type="entry name" value="LPXTG_anchor"/>
    <property type="match status" value="1"/>
</dbReference>
<dbReference type="InterPro" id="IPR032364">
    <property type="entry name" value="GramPos_pilinD1_N"/>
</dbReference>
<dbReference type="RefSeq" id="WP_094205177.1">
    <property type="nucleotide sequence ID" value="NZ_NDYC01000007.1"/>
</dbReference>
<evidence type="ECO:0000259" key="8">
    <source>
        <dbReference type="Pfam" id="PF00746"/>
    </source>
</evidence>
<feature type="signal peptide" evidence="7">
    <location>
        <begin position="1"/>
        <end position="26"/>
    </location>
</feature>
<evidence type="ECO:0000256" key="6">
    <source>
        <dbReference type="SAM" id="Phobius"/>
    </source>
</evidence>
<keyword evidence="1" id="KW-0134">Cell wall</keyword>
<evidence type="ECO:0000259" key="9">
    <source>
        <dbReference type="Pfam" id="PF16555"/>
    </source>
</evidence>
<feature type="chain" id="PRO_5012624411" evidence="7">
    <location>
        <begin position="27"/>
        <end position="747"/>
    </location>
</feature>
<feature type="coiled-coil region" evidence="5">
    <location>
        <begin position="558"/>
        <end position="585"/>
    </location>
</feature>
<accession>A0A233V946</accession>
<keyword evidence="5" id="KW-0175">Coiled coil</keyword>
<dbReference type="InterPro" id="IPR013783">
    <property type="entry name" value="Ig-like_fold"/>
</dbReference>
<dbReference type="Pfam" id="PF16555">
    <property type="entry name" value="GramPos_pilinD1"/>
    <property type="match status" value="1"/>
</dbReference>
<feature type="domain" description="Gram-positive cocci surface proteins LPxTG" evidence="8">
    <location>
        <begin position="707"/>
        <end position="741"/>
    </location>
</feature>
<dbReference type="Pfam" id="PF00746">
    <property type="entry name" value="Gram_pos_anchor"/>
    <property type="match status" value="1"/>
</dbReference>
<evidence type="ECO:0000256" key="4">
    <source>
        <dbReference type="ARBA" id="ARBA00023088"/>
    </source>
</evidence>
<feature type="transmembrane region" description="Helical" evidence="6">
    <location>
        <begin position="717"/>
        <end position="738"/>
    </location>
</feature>
<organism evidence="12 13">
    <name type="scientific">Finegoldia magna</name>
    <name type="common">Peptostreptococcus magnus</name>
    <dbReference type="NCBI Taxonomy" id="1260"/>
    <lineage>
        <taxon>Bacteria</taxon>
        <taxon>Bacillati</taxon>
        <taxon>Bacillota</taxon>
        <taxon>Tissierellia</taxon>
        <taxon>Tissierellales</taxon>
        <taxon>Peptoniphilaceae</taxon>
        <taxon>Finegoldia</taxon>
    </lineage>
</organism>
<dbReference type="InterPro" id="IPR032332">
    <property type="entry name" value="GramPos_pilinD3"/>
</dbReference>
<evidence type="ECO:0000259" key="11">
    <source>
        <dbReference type="Pfam" id="PF16570"/>
    </source>
</evidence>
<evidence type="ECO:0000313" key="12">
    <source>
        <dbReference type="EMBL" id="OXZ28897.1"/>
    </source>
</evidence>
<dbReference type="Gene3D" id="1.20.58.90">
    <property type="match status" value="1"/>
</dbReference>
<dbReference type="EMBL" id="NDYC01000007">
    <property type="protein sequence ID" value="OXZ28897.1"/>
    <property type="molecule type" value="Genomic_DNA"/>
</dbReference>
<keyword evidence="6" id="KW-0472">Membrane</keyword>
<keyword evidence="6" id="KW-0812">Transmembrane</keyword>
<evidence type="ECO:0000259" key="10">
    <source>
        <dbReference type="Pfam" id="PF16569"/>
    </source>
</evidence>
<dbReference type="InterPro" id="IPR019931">
    <property type="entry name" value="LPXTG_anchor"/>
</dbReference>
<evidence type="ECO:0000256" key="2">
    <source>
        <dbReference type="ARBA" id="ARBA00022525"/>
    </source>
</evidence>
<feature type="domain" description="Gram-positive pilin backbone subunit 2 Cna-B-like" evidence="10">
    <location>
        <begin position="252"/>
        <end position="364"/>
    </location>
</feature>
<evidence type="ECO:0000256" key="3">
    <source>
        <dbReference type="ARBA" id="ARBA00022729"/>
    </source>
</evidence>
<comment type="caution">
    <text evidence="12">The sequence shown here is derived from an EMBL/GenBank/DDBJ whole genome shotgun (WGS) entry which is preliminary data.</text>
</comment>
<name>A0A233V946_FINMA</name>
<keyword evidence="4" id="KW-0572">Peptidoglycan-anchor</keyword>
<protein>
    <submittedName>
        <fullName evidence="12">Cell wall anchor protein</fullName>
    </submittedName>
</protein>
<dbReference type="NCBIfam" id="TIGR04226">
    <property type="entry name" value="RrgB_K2N_iso_D2"/>
    <property type="match status" value="1"/>
</dbReference>
<evidence type="ECO:0000256" key="5">
    <source>
        <dbReference type="SAM" id="Coils"/>
    </source>
</evidence>
<feature type="domain" description="Gram-positive pilin subunit D1 N-terminal" evidence="9">
    <location>
        <begin position="32"/>
        <end position="205"/>
    </location>
</feature>
<keyword evidence="2" id="KW-0964">Secreted</keyword>
<sequence>MKKRFLSLIIALAMMVGVFTPLIASAADEEKTTNSVTLHKLIMDKATLDAWNYKQVEKDGYNGTQNLDQLKALNSLAGKDIKQIAGAYFAVKYNSGDNKDKYVTIKTDTKETEKPEYGAVDSLDAELPDGFELLAGLTKEDGIKFTTKGLKGDFLIEEIHDKSTYFNKETGNILTDMKAVPVDITLPLINNDGPVTDAHVYPKNTEEKPEIDKNFLKDNDLTAAEKEAADKIKAGADYKNYQEKKATAKAEIGKKIPYEVKTKIPAKSKLKTAYWSDEMTEGLQYNNDLEVTIGGAKADAGDYKVTTDKNTNGFRIELTQAGLDKVNGKDEAVEVKLTYSATVKSITVVDIPEANDITFHYGNNKPGEGNTPIPTKPNDNGDLTVKKTWADGTPAKDEWASFKLVNAQTGEEIGTVKFETKENAGKLETTTTYTPNAKYKPIGNEKTITGPETKTEQGNVWSFTWKGLDKELQYKVEEDNNMNQTAHFTKGENGEILITNNKDNNPKPLNPTEPKVVLGGKKFVKTDENGKRLAGAEFFVKKTVTEEGKQVDKYLVATKKDEQEVKDAKAALDKAVEEYNALTAEQQEGQEGKTKKAAIDTAQDAYNKAFIKNATAYTWVNAPKEGEADNRVVLTSDGQGRFEITGLEYGEYKLEEKTAPKGFAKLNGDIGFTVAKGSYDGDAAKEFKYEETLAKDQTQTYGQQVINKKVSIPQTGGIGTIIFTAIGLAIMASAVIAIKKRQATEAR</sequence>
<keyword evidence="6" id="KW-1133">Transmembrane helix</keyword>
<dbReference type="Gene3D" id="2.60.40.10">
    <property type="entry name" value="Immunoglobulins"/>
    <property type="match status" value="2"/>
</dbReference>
<dbReference type="Pfam" id="PF16569">
    <property type="entry name" value="GramPos_pilinBB"/>
    <property type="match status" value="1"/>
</dbReference>
<proteinExistence type="predicted"/>
<feature type="domain" description="Gram-positive pilin backbone subunit 3 Cna-B-like" evidence="11">
    <location>
        <begin position="380"/>
        <end position="540"/>
    </location>
</feature>
<dbReference type="Pfam" id="PF16570">
    <property type="entry name" value="GramPos_pilinD3"/>
    <property type="match status" value="1"/>
</dbReference>
<dbReference type="AlphaFoldDB" id="A0A233V946"/>
<reference evidence="13" key="1">
    <citation type="submission" date="2017-04" db="EMBL/GenBank/DDBJ databases">
        <title>Finegoldia magna isolated from orthopedic joint implant-associated infections.</title>
        <authorList>
            <person name="Bjorklund S."/>
            <person name="Bruggemann H."/>
            <person name="Jensen A."/>
            <person name="Hellmark B."/>
            <person name="Soderquist B."/>
        </authorList>
    </citation>
    <scope>NUCLEOTIDE SEQUENCE [LARGE SCALE GENOMIC DNA]</scope>
    <source>
        <strain evidence="13">CCUG 54800</strain>
    </source>
</reference>
<dbReference type="Gene3D" id="2.60.40.1140">
    <property type="entry name" value="Collagen-binding surface protein Cna, B-type domain"/>
    <property type="match status" value="1"/>
</dbReference>
<dbReference type="Gene3D" id="2.60.40.740">
    <property type="match status" value="1"/>
</dbReference>
<evidence type="ECO:0000256" key="7">
    <source>
        <dbReference type="SAM" id="SignalP"/>
    </source>
</evidence>
<dbReference type="InterPro" id="IPR032334">
    <property type="entry name" value="GramPos_pilinBB"/>
</dbReference>
<evidence type="ECO:0000313" key="13">
    <source>
        <dbReference type="Proteomes" id="UP000215413"/>
    </source>
</evidence>
<dbReference type="Proteomes" id="UP000215413">
    <property type="component" value="Unassembled WGS sequence"/>
</dbReference>
<gene>
    <name evidence="12" type="ORF">B9N49_01205</name>
</gene>
<dbReference type="InterPro" id="IPR026466">
    <property type="entry name" value="Fim_isopep_form_D2_dom"/>
</dbReference>
<keyword evidence="3 7" id="KW-0732">Signal</keyword>